<dbReference type="InterPro" id="IPR017696">
    <property type="entry name" value="Mo_hydrolase_YgfJ"/>
</dbReference>
<dbReference type="Gene3D" id="3.90.550.10">
    <property type="entry name" value="Spore Coat Polysaccharide Biosynthesis Protein SpsA, Chain A"/>
    <property type="match status" value="1"/>
</dbReference>
<keyword evidence="3" id="KW-1185">Reference proteome</keyword>
<reference evidence="2" key="1">
    <citation type="submission" date="2020-12" db="EMBL/GenBank/DDBJ databases">
        <title>Clostridium thailandense sp. nov., a novel acetogenic bacterium isolated from peat land soil in Thailand.</title>
        <authorList>
            <person name="Chaikitkaew S."/>
            <person name="Birkeland N.K."/>
        </authorList>
    </citation>
    <scope>NUCLEOTIDE SEQUENCE</scope>
    <source>
        <strain evidence="2">DSM 17425</strain>
    </source>
</reference>
<keyword evidence="2" id="KW-0548">Nucleotidyltransferase</keyword>
<dbReference type="GO" id="GO:0061602">
    <property type="term" value="F:molybdenum cofactor cytidylyltransferase activity"/>
    <property type="evidence" value="ECO:0007669"/>
    <property type="project" value="UniProtKB-EC"/>
</dbReference>
<evidence type="ECO:0000313" key="3">
    <source>
        <dbReference type="Proteomes" id="UP000622687"/>
    </source>
</evidence>
<dbReference type="Proteomes" id="UP000622687">
    <property type="component" value="Unassembled WGS sequence"/>
</dbReference>
<evidence type="ECO:0000313" key="2">
    <source>
        <dbReference type="EMBL" id="MBI6872899.1"/>
    </source>
</evidence>
<name>A0A934HVU8_9CLOT</name>
<dbReference type="SUPFAM" id="SSF53448">
    <property type="entry name" value="Nucleotide-diphospho-sugar transferases"/>
    <property type="match status" value="1"/>
</dbReference>
<dbReference type="PANTHER" id="PTHR43777">
    <property type="entry name" value="MOLYBDENUM COFACTOR CYTIDYLYLTRANSFERASE"/>
    <property type="match status" value="1"/>
</dbReference>
<comment type="caution">
    <text evidence="2">The sequence shown here is derived from an EMBL/GenBank/DDBJ whole genome shotgun (WGS) entry which is preliminary data.</text>
</comment>
<proteinExistence type="predicted"/>
<dbReference type="AlphaFoldDB" id="A0A934HVU8"/>
<keyword evidence="2" id="KW-0808">Transferase</keyword>
<dbReference type="InterPro" id="IPR029044">
    <property type="entry name" value="Nucleotide-diphossugar_trans"/>
</dbReference>
<sequence length="199" mass="22828">MINAIILAAGYSKRMGENKLSLNLNGQSIIEHVMDSVLSYNFNDIVLIGRDENVLKLSQKRGIKTIFNDKAIYGQSESIKLGIINSCDTDGYMFFTGDQPFIDTDTIRLLNYAFYKYKHSIIVPTFDSRRGSPVIFPKRFKDELLCLQGDTGGRIIIDKYKNDVRFIKLNSQLPLLDIDTPEDYKNILTIINRRTVRYV</sequence>
<organism evidence="2 3">
    <name type="scientific">Clostridium aciditolerans</name>
    <dbReference type="NCBI Taxonomy" id="339861"/>
    <lineage>
        <taxon>Bacteria</taxon>
        <taxon>Bacillati</taxon>
        <taxon>Bacillota</taxon>
        <taxon>Clostridia</taxon>
        <taxon>Eubacteriales</taxon>
        <taxon>Clostridiaceae</taxon>
        <taxon>Clostridium</taxon>
    </lineage>
</organism>
<protein>
    <submittedName>
        <fullName evidence="2">Molybdenum cofactor cytidylyltransferase</fullName>
        <ecNumber evidence="2">2.7.7.76</ecNumber>
    </submittedName>
</protein>
<evidence type="ECO:0000259" key="1">
    <source>
        <dbReference type="Pfam" id="PF12804"/>
    </source>
</evidence>
<dbReference type="Pfam" id="PF12804">
    <property type="entry name" value="NTP_transf_3"/>
    <property type="match status" value="1"/>
</dbReference>
<dbReference type="EMBL" id="JAEEGB010000009">
    <property type="protein sequence ID" value="MBI6872899.1"/>
    <property type="molecule type" value="Genomic_DNA"/>
</dbReference>
<dbReference type="CDD" id="cd04182">
    <property type="entry name" value="GT_2_like_f"/>
    <property type="match status" value="1"/>
</dbReference>
<dbReference type="PANTHER" id="PTHR43777:SF1">
    <property type="entry name" value="MOLYBDENUM COFACTOR CYTIDYLYLTRANSFERASE"/>
    <property type="match status" value="1"/>
</dbReference>
<dbReference type="InterPro" id="IPR025877">
    <property type="entry name" value="MobA-like_NTP_Trfase"/>
</dbReference>
<accession>A0A934HVU8</accession>
<dbReference type="EC" id="2.7.7.76" evidence="2"/>
<dbReference type="NCBIfam" id="TIGR03310">
    <property type="entry name" value="matur_MocA_YgfJ"/>
    <property type="match status" value="1"/>
</dbReference>
<feature type="domain" description="MobA-like NTP transferase" evidence="1">
    <location>
        <begin position="4"/>
        <end position="160"/>
    </location>
</feature>
<dbReference type="RefSeq" id="WP_211142384.1">
    <property type="nucleotide sequence ID" value="NZ_JAEEGB010000009.1"/>
</dbReference>
<gene>
    <name evidence="2" type="primary">mocA</name>
    <name evidence="2" type="ORF">I6U51_09300</name>
</gene>